<reference evidence="4 5" key="1">
    <citation type="submission" date="2018-06" db="EMBL/GenBank/DDBJ databases">
        <authorList>
            <consortium name="Pathogen Informatics"/>
            <person name="Doyle S."/>
        </authorList>
    </citation>
    <scope>NUCLEOTIDE SEQUENCE [LARGE SCALE GENOMIC DNA]</scope>
    <source>
        <strain evidence="4 5">NCTC10254</strain>
    </source>
</reference>
<dbReference type="AlphaFoldDB" id="A0A6H9XDB9"/>
<feature type="domain" description="VWFA" evidence="3">
    <location>
        <begin position="60"/>
        <end position="274"/>
    </location>
</feature>
<dbReference type="RefSeq" id="WP_005525060.1">
    <property type="nucleotide sequence ID" value="NZ_CAUVSC010000001.1"/>
</dbReference>
<feature type="compositionally biased region" description="Basic and acidic residues" evidence="1">
    <location>
        <begin position="855"/>
        <end position="872"/>
    </location>
</feature>
<dbReference type="GeneID" id="84573597"/>
<keyword evidence="2" id="KW-0472">Membrane</keyword>
<sequence>MKSLTAPPLWRILSTFAVIAIIGVLALPGVVQAEDAEVSPSGRENIKKLNTCIDNKKKADLIFVIDESASLKGHGGKPATDPNNIRVPAMQDLVTQLGKFAQESNADINVKLSGFGQGYRSQPDVYGGWVNVRDHAGDLTPPIQGFDQRNNDVFTDYGTALNGAMADLASRPDPESCKAILFFTDGKLTVQGDQKADIVAQKAICSADGQVKKLRDANIQLFTVGLIPSGEESPEQILRSMSEGNDCAIDTVPNGAFFNAESNAASLFSAFRSILPNNAVVEHHGNTASKMRFMLDNSITEVRISAVPNEIVDNDALIPVLITPRGKEIPLKGSSASNDDVSIKVERGDSVPGMVDITMSKDQAGDWAGEWLFGYQAKEGTNTQYSAKAQIFPGLTTVAEELNDKEVIGLSNNEVIHVALVNRDGQPQKLEGEAKLEAKFAPADGSEPINLIEPTSIGDGFPVVVPLKVIDKPSTGEITLSTAIVTKGKDNKPGTQLTPVVARYPVAISPSNFPKVAGQVDIKVNQLETQVSVPVEGPGKLWIDEKATGTKITTPEGATPLKFEAPNNSSEKALTLQAGQKGSLPLIIRTDKLVDGPIAVNSLVKLESLKTGEDGEVAVQFTGTMQAPVNKPVFAGVFVLVLILAILIPLIILYLIKYLTGLLVQSTLHAKSIPVAIKNGRLVREDTGQNLTFTFDELVLNTPGVKPQSREVVLAGKKIRARYGFNPFSSAYAAAEDGPSIGNLGRQVKGRAKLPLALRRTWVLYADKYTKDKGQLLVIVDPNIQQPDIDALAAEAQAKAKDYFDRFPEPAPADADGADGPHVAASQSAGAKPDPFGGAPSKPQPPRTSRNPQPSRDDDDVHRTASLDRPTENDSNDPFA</sequence>
<evidence type="ECO:0000256" key="2">
    <source>
        <dbReference type="SAM" id="Phobius"/>
    </source>
</evidence>
<feature type="transmembrane region" description="Helical" evidence="2">
    <location>
        <begin position="633"/>
        <end position="656"/>
    </location>
</feature>
<dbReference type="Pfam" id="PF00092">
    <property type="entry name" value="VWA"/>
    <property type="match status" value="1"/>
</dbReference>
<dbReference type="CDD" id="cd00198">
    <property type="entry name" value="vWFA"/>
    <property type="match status" value="1"/>
</dbReference>
<comment type="caution">
    <text evidence="4">The sequence shown here is derived from an EMBL/GenBank/DDBJ whole genome shotgun (WGS) entry which is preliminary data.</text>
</comment>
<evidence type="ECO:0000313" key="5">
    <source>
        <dbReference type="Proteomes" id="UP000249886"/>
    </source>
</evidence>
<dbReference type="Gene3D" id="3.40.50.410">
    <property type="entry name" value="von Willebrand factor, type A domain"/>
    <property type="match status" value="1"/>
</dbReference>
<dbReference type="PROSITE" id="PS50234">
    <property type="entry name" value="VWFA"/>
    <property type="match status" value="1"/>
</dbReference>
<protein>
    <submittedName>
        <fullName evidence="4">Hypothetical membrane protein</fullName>
    </submittedName>
</protein>
<dbReference type="SUPFAM" id="SSF53300">
    <property type="entry name" value="vWA-like"/>
    <property type="match status" value="1"/>
</dbReference>
<gene>
    <name evidence="4" type="ORF">NCTC10254_01547</name>
</gene>
<name>A0A6H9XDB9_9CORY</name>
<evidence type="ECO:0000313" key="4">
    <source>
        <dbReference type="EMBL" id="SPW28601.1"/>
    </source>
</evidence>
<organism evidence="4 5">
    <name type="scientific">Corynebacterium matruchotii</name>
    <dbReference type="NCBI Taxonomy" id="43768"/>
    <lineage>
        <taxon>Bacteria</taxon>
        <taxon>Bacillati</taxon>
        <taxon>Actinomycetota</taxon>
        <taxon>Actinomycetes</taxon>
        <taxon>Mycobacteriales</taxon>
        <taxon>Corynebacteriaceae</taxon>
        <taxon>Corynebacterium</taxon>
    </lineage>
</organism>
<evidence type="ECO:0000259" key="3">
    <source>
        <dbReference type="PROSITE" id="PS50234"/>
    </source>
</evidence>
<keyword evidence="2" id="KW-0812">Transmembrane</keyword>
<feature type="region of interest" description="Disordered" evidence="1">
    <location>
        <begin position="806"/>
        <end position="880"/>
    </location>
</feature>
<feature type="compositionally biased region" description="Low complexity" evidence="1">
    <location>
        <begin position="812"/>
        <end position="821"/>
    </location>
</feature>
<dbReference type="EMBL" id="UARK01000011">
    <property type="protein sequence ID" value="SPW28601.1"/>
    <property type="molecule type" value="Genomic_DNA"/>
</dbReference>
<dbReference type="SMART" id="SM00327">
    <property type="entry name" value="VWA"/>
    <property type="match status" value="1"/>
</dbReference>
<evidence type="ECO:0000256" key="1">
    <source>
        <dbReference type="SAM" id="MobiDB-lite"/>
    </source>
</evidence>
<proteinExistence type="predicted"/>
<dbReference type="InterPro" id="IPR002035">
    <property type="entry name" value="VWF_A"/>
</dbReference>
<dbReference type="Proteomes" id="UP000249886">
    <property type="component" value="Unassembled WGS sequence"/>
</dbReference>
<dbReference type="InterPro" id="IPR036465">
    <property type="entry name" value="vWFA_dom_sf"/>
</dbReference>
<accession>A0A6H9XDB9</accession>
<keyword evidence="2" id="KW-1133">Transmembrane helix</keyword>